<gene>
    <name evidence="2" type="ORF">GTI81_13765</name>
</gene>
<evidence type="ECO:0000256" key="1">
    <source>
        <dbReference type="SAM" id="Coils"/>
    </source>
</evidence>
<comment type="caution">
    <text evidence="2">The sequence shown here is derived from an EMBL/GenBank/DDBJ whole genome shotgun (WGS) entry which is preliminary data.</text>
</comment>
<dbReference type="AlphaFoldDB" id="A0AAP6RIW6"/>
<reference evidence="2 3" key="1">
    <citation type="submission" date="2019-04" db="EMBL/GenBank/DDBJ databases">
        <title>Step-wise assembly of the neonatal virome modulated by breast feeding.</title>
        <authorList>
            <person name="Liang G."/>
            <person name="Bushman F."/>
        </authorList>
    </citation>
    <scope>NUCLEOTIDE SEQUENCE [LARGE SCALE GENOMIC DNA]</scope>
    <source>
        <strain evidence="2 3">E3754</strain>
    </source>
</reference>
<dbReference type="EMBL" id="WVTJ01000035">
    <property type="protein sequence ID" value="MXS53768.1"/>
    <property type="molecule type" value="Genomic_DNA"/>
</dbReference>
<feature type="coiled-coil region" evidence="1">
    <location>
        <begin position="39"/>
        <end position="66"/>
    </location>
</feature>
<evidence type="ECO:0000313" key="2">
    <source>
        <dbReference type="EMBL" id="MXS53768.1"/>
    </source>
</evidence>
<accession>A0AAP6RIW6</accession>
<sequence length="149" mass="16949">METNNTFSNLLKNFDYPRIEPSMKYAEKLETGSNWLGDINREKKQLQELQKLANESTLKSEELLKQIAENTSYIKDLVMINRETQLNTEELTYVMKSIYKVSKAENKQEADSLFSQAIQVINDSGEAAGNIANLTSLLLGIYTFVSTII</sequence>
<keyword evidence="1" id="KW-0175">Coiled coil</keyword>
<organism evidence="2 3">
    <name type="scientific">Enterococcus faecalis</name>
    <name type="common">Streptococcus faecalis</name>
    <dbReference type="NCBI Taxonomy" id="1351"/>
    <lineage>
        <taxon>Bacteria</taxon>
        <taxon>Bacillati</taxon>
        <taxon>Bacillota</taxon>
        <taxon>Bacilli</taxon>
        <taxon>Lactobacillales</taxon>
        <taxon>Enterococcaceae</taxon>
        <taxon>Enterococcus</taxon>
    </lineage>
</organism>
<dbReference type="Proteomes" id="UP000429730">
    <property type="component" value="Unassembled WGS sequence"/>
</dbReference>
<protein>
    <submittedName>
        <fullName evidence="2">Uncharacterized protein</fullName>
    </submittedName>
</protein>
<evidence type="ECO:0000313" key="3">
    <source>
        <dbReference type="Proteomes" id="UP000429730"/>
    </source>
</evidence>
<name>A0AAP6RIW6_ENTFL</name>
<dbReference type="RefSeq" id="WP_002389057.1">
    <property type="nucleotide sequence ID" value="NZ_CABGHL010000010.1"/>
</dbReference>
<proteinExistence type="predicted"/>